<dbReference type="Ensembl" id="ENSSANT00000053587.1">
    <property type="protein sequence ID" value="ENSSANP00000050415.1"/>
    <property type="gene ID" value="ENSSANG00000025298.1"/>
</dbReference>
<sequence>MYAVYRQAHPPTAVEFAVYCNFICSQEQNLVVAGTSQLCVYRIIFDVELDEIEVYGSEAQSGTQLATYSFEVCDSILNIGPCVSTSMGEPAFLSEEFQTNPEPDLEVVVGSGFGKNGALSVLKVSDMWTVIHCEEKPEKSPPEGDGEGPEEEKREPTVEDDKNKHGFLILSREDSTMVIKSWQKIYPADGSGDLGPTVYAGNIGDNKYIIQVSPMGIRLLEGVTQLHFIPVDLGSSIVHCSVADPYMIIMTAEGVVTMFVLKSDSYMGKSHRLALQKPQIHTQSRIITLCAYRDVSGMFTTENKVSFLAKEETAIRQEGTHLGQQAHHMVRYAGRWRRPASAHAGEDVPQTADAAERPHHHAAASRGA</sequence>
<dbReference type="InterPro" id="IPR058543">
    <property type="entry name" value="Beta-prop_RSE1/DDB1/CPSF1_2nd"/>
</dbReference>
<dbReference type="AlphaFoldDB" id="A0A671P377"/>
<dbReference type="PANTHER" id="PTHR10644">
    <property type="entry name" value="DNA REPAIR/RNA PROCESSING CPSF FAMILY"/>
    <property type="match status" value="1"/>
</dbReference>
<name>A0A671P377_9TELE</name>
<feature type="domain" description="RSE1/DDB1/CPSF1 second beta-propeller" evidence="2">
    <location>
        <begin position="123"/>
        <end position="306"/>
    </location>
</feature>
<keyword evidence="4" id="KW-1185">Reference proteome</keyword>
<feature type="region of interest" description="Disordered" evidence="1">
    <location>
        <begin position="133"/>
        <end position="162"/>
    </location>
</feature>
<dbReference type="Gene3D" id="2.130.10.10">
    <property type="entry name" value="YVTN repeat-like/Quinoprotein amine dehydrogenase"/>
    <property type="match status" value="1"/>
</dbReference>
<evidence type="ECO:0000259" key="2">
    <source>
        <dbReference type="Pfam" id="PF23726"/>
    </source>
</evidence>
<dbReference type="InterPro" id="IPR050358">
    <property type="entry name" value="RSE1/DDB1/CFT1"/>
</dbReference>
<accession>A0A671P377</accession>
<feature type="compositionally biased region" description="Basic and acidic residues" evidence="1">
    <location>
        <begin position="151"/>
        <end position="162"/>
    </location>
</feature>
<dbReference type="InterPro" id="IPR015943">
    <property type="entry name" value="WD40/YVTN_repeat-like_dom_sf"/>
</dbReference>
<evidence type="ECO:0000313" key="4">
    <source>
        <dbReference type="Proteomes" id="UP000472260"/>
    </source>
</evidence>
<reference evidence="3" key="1">
    <citation type="submission" date="2025-08" db="UniProtKB">
        <authorList>
            <consortium name="Ensembl"/>
        </authorList>
    </citation>
    <scope>IDENTIFICATION</scope>
</reference>
<proteinExistence type="predicted"/>
<dbReference type="Proteomes" id="UP000472260">
    <property type="component" value="Unassembled WGS sequence"/>
</dbReference>
<evidence type="ECO:0000313" key="3">
    <source>
        <dbReference type="Ensembl" id="ENSSANP00000050415.1"/>
    </source>
</evidence>
<reference evidence="3" key="2">
    <citation type="submission" date="2025-09" db="UniProtKB">
        <authorList>
            <consortium name="Ensembl"/>
        </authorList>
    </citation>
    <scope>IDENTIFICATION</scope>
</reference>
<protein>
    <recommendedName>
        <fullName evidence="2">RSE1/DDB1/CPSF1 second beta-propeller domain-containing protein</fullName>
    </recommendedName>
</protein>
<feature type="region of interest" description="Disordered" evidence="1">
    <location>
        <begin position="340"/>
        <end position="368"/>
    </location>
</feature>
<feature type="compositionally biased region" description="Basic residues" evidence="1">
    <location>
        <begin position="358"/>
        <end position="368"/>
    </location>
</feature>
<evidence type="ECO:0000256" key="1">
    <source>
        <dbReference type="SAM" id="MobiDB-lite"/>
    </source>
</evidence>
<dbReference type="Pfam" id="PF23726">
    <property type="entry name" value="Beta-prop_RSE1_2nd"/>
    <property type="match status" value="1"/>
</dbReference>
<feature type="compositionally biased region" description="Basic and acidic residues" evidence="1">
    <location>
        <begin position="133"/>
        <end position="142"/>
    </location>
</feature>
<organism evidence="3 4">
    <name type="scientific">Sinocyclocheilus anshuiensis</name>
    <dbReference type="NCBI Taxonomy" id="1608454"/>
    <lineage>
        <taxon>Eukaryota</taxon>
        <taxon>Metazoa</taxon>
        <taxon>Chordata</taxon>
        <taxon>Craniata</taxon>
        <taxon>Vertebrata</taxon>
        <taxon>Euteleostomi</taxon>
        <taxon>Actinopterygii</taxon>
        <taxon>Neopterygii</taxon>
        <taxon>Teleostei</taxon>
        <taxon>Ostariophysi</taxon>
        <taxon>Cypriniformes</taxon>
        <taxon>Cyprinidae</taxon>
        <taxon>Cyprininae</taxon>
        <taxon>Sinocyclocheilus</taxon>
    </lineage>
</organism>